<evidence type="ECO:0000313" key="3">
    <source>
        <dbReference type="EMBL" id="PJF02056.1"/>
    </source>
</evidence>
<protein>
    <recommendedName>
        <fullName evidence="5">Transmembrane protein</fullName>
    </recommendedName>
</protein>
<keyword evidence="2" id="KW-1133">Transmembrane helix</keyword>
<keyword evidence="2" id="KW-0812">Transmembrane</keyword>
<feature type="compositionally biased region" description="Acidic residues" evidence="1">
    <location>
        <begin position="50"/>
        <end position="59"/>
    </location>
</feature>
<dbReference type="Proteomes" id="UP000230407">
    <property type="component" value="Unassembled WGS sequence"/>
</dbReference>
<evidence type="ECO:0000256" key="1">
    <source>
        <dbReference type="SAM" id="MobiDB-lite"/>
    </source>
</evidence>
<keyword evidence="2" id="KW-0472">Membrane</keyword>
<evidence type="ECO:0000256" key="2">
    <source>
        <dbReference type="SAM" id="Phobius"/>
    </source>
</evidence>
<reference evidence="3 4" key="1">
    <citation type="submission" date="2017-11" db="EMBL/GenBank/DDBJ databases">
        <title>Streptomyces carmine sp. nov., a novel actinomycete isolated from Sophora alopecuroides in Xinjiang, China.</title>
        <authorList>
            <person name="Wang Y."/>
            <person name="Luo X."/>
            <person name="Wan C."/>
            <person name="Zhang L."/>
        </authorList>
    </citation>
    <scope>NUCLEOTIDE SEQUENCE [LARGE SCALE GENOMIC DNA]</scope>
    <source>
        <strain evidence="3 4">TRM SA0054</strain>
    </source>
</reference>
<dbReference type="EMBL" id="PGGW01000005">
    <property type="protein sequence ID" value="PJF02056.1"/>
    <property type="molecule type" value="Genomic_DNA"/>
</dbReference>
<evidence type="ECO:0000313" key="4">
    <source>
        <dbReference type="Proteomes" id="UP000230407"/>
    </source>
</evidence>
<comment type="caution">
    <text evidence="3">The sequence shown here is derived from an EMBL/GenBank/DDBJ whole genome shotgun (WGS) entry which is preliminary data.</text>
</comment>
<feature type="transmembrane region" description="Helical" evidence="2">
    <location>
        <begin position="153"/>
        <end position="175"/>
    </location>
</feature>
<feature type="compositionally biased region" description="Basic and acidic residues" evidence="1">
    <location>
        <begin position="35"/>
        <end position="49"/>
    </location>
</feature>
<accession>A0A2M8MD10</accession>
<name>A0A2M8MD10_9ACTN</name>
<feature type="transmembrane region" description="Helical" evidence="2">
    <location>
        <begin position="84"/>
        <end position="104"/>
    </location>
</feature>
<feature type="region of interest" description="Disordered" evidence="1">
    <location>
        <begin position="1"/>
        <end position="71"/>
    </location>
</feature>
<keyword evidence="4" id="KW-1185">Reference proteome</keyword>
<sequence length="178" mass="18715">MPSSTFERAAEPELGGRVAMEAGPRSSDEPVVEPLRADDPDSDAPKALEEAADLTELADLDTPAADGESYGELRPPRRLQLWQLVPIVTVGAAGSLMFAFPLAFGLGDGGAVVAMLGLLLSCSAAGWGMMAARRAGLGWPGLPPRGSGERPDWRLVALYALVAAVLVLLAVWRVARLR</sequence>
<organism evidence="3 4">
    <name type="scientific">Streptomyces carminius</name>
    <dbReference type="NCBI Taxonomy" id="2665496"/>
    <lineage>
        <taxon>Bacteria</taxon>
        <taxon>Bacillati</taxon>
        <taxon>Actinomycetota</taxon>
        <taxon>Actinomycetes</taxon>
        <taxon>Kitasatosporales</taxon>
        <taxon>Streptomycetaceae</taxon>
        <taxon>Streptomyces</taxon>
    </lineage>
</organism>
<feature type="transmembrane region" description="Helical" evidence="2">
    <location>
        <begin position="110"/>
        <end position="132"/>
    </location>
</feature>
<proteinExistence type="predicted"/>
<gene>
    <name evidence="3" type="ORF">CUT44_00385</name>
</gene>
<evidence type="ECO:0008006" key="5">
    <source>
        <dbReference type="Google" id="ProtNLM"/>
    </source>
</evidence>
<dbReference type="AlphaFoldDB" id="A0A2M8MD10"/>